<keyword evidence="8" id="KW-1185">Reference proteome</keyword>
<dbReference type="SUPFAM" id="SSF48264">
    <property type="entry name" value="Cytochrome P450"/>
    <property type="match status" value="1"/>
</dbReference>
<dbReference type="Pfam" id="PF00067">
    <property type="entry name" value="p450"/>
    <property type="match status" value="1"/>
</dbReference>
<comment type="similarity">
    <text evidence="2 6">Belongs to the cytochrome P450 family.</text>
</comment>
<keyword evidence="6" id="KW-0503">Monooxygenase</keyword>
<dbReference type="InterPro" id="IPR002403">
    <property type="entry name" value="Cyt_P450_E_grp-IV"/>
</dbReference>
<dbReference type="GO" id="GO:0004497">
    <property type="term" value="F:monooxygenase activity"/>
    <property type="evidence" value="ECO:0007669"/>
    <property type="project" value="UniProtKB-KW"/>
</dbReference>
<keyword evidence="4 5" id="KW-0408">Iron</keyword>
<gene>
    <name evidence="7" type="ORF">K491DRAFT_603456</name>
</gene>
<dbReference type="GO" id="GO:0005506">
    <property type="term" value="F:iron ion binding"/>
    <property type="evidence" value="ECO:0007669"/>
    <property type="project" value="InterPro"/>
</dbReference>
<dbReference type="AlphaFoldDB" id="A0A6A6T046"/>
<evidence type="ECO:0000256" key="3">
    <source>
        <dbReference type="ARBA" id="ARBA00022723"/>
    </source>
</evidence>
<dbReference type="PANTHER" id="PTHR47582">
    <property type="entry name" value="P450, PUTATIVE (EUROFUNG)-RELATED"/>
    <property type="match status" value="1"/>
</dbReference>
<evidence type="ECO:0000256" key="2">
    <source>
        <dbReference type="ARBA" id="ARBA00010617"/>
    </source>
</evidence>
<keyword evidence="5 6" id="KW-0349">Heme</keyword>
<evidence type="ECO:0000313" key="7">
    <source>
        <dbReference type="EMBL" id="KAF2653160.1"/>
    </source>
</evidence>
<dbReference type="GO" id="GO:0016705">
    <property type="term" value="F:oxidoreductase activity, acting on paired donors, with incorporation or reduction of molecular oxygen"/>
    <property type="evidence" value="ECO:0007669"/>
    <property type="project" value="InterPro"/>
</dbReference>
<comment type="cofactor">
    <cofactor evidence="1 5">
        <name>heme</name>
        <dbReference type="ChEBI" id="CHEBI:30413"/>
    </cofactor>
</comment>
<keyword evidence="6" id="KW-0560">Oxidoreductase</keyword>
<accession>A0A6A6T046</accession>
<dbReference type="Gene3D" id="1.10.630.10">
    <property type="entry name" value="Cytochrome P450"/>
    <property type="match status" value="1"/>
</dbReference>
<dbReference type="CDD" id="cd11040">
    <property type="entry name" value="CYP7_CYP8-like"/>
    <property type="match status" value="1"/>
</dbReference>
<proteinExistence type="inferred from homology"/>
<keyword evidence="3 5" id="KW-0479">Metal-binding</keyword>
<dbReference type="Proteomes" id="UP000799324">
    <property type="component" value="Unassembled WGS sequence"/>
</dbReference>
<dbReference type="OrthoDB" id="3366823at2759"/>
<name>A0A6A6T046_9PLEO</name>
<protein>
    <submittedName>
        <fullName evidence="7">Cytochrome P450</fullName>
    </submittedName>
</protein>
<dbReference type="PRINTS" id="PR00465">
    <property type="entry name" value="EP450IV"/>
</dbReference>
<feature type="binding site" description="axial binding residue" evidence="5">
    <location>
        <position position="373"/>
    </location>
    <ligand>
        <name>heme</name>
        <dbReference type="ChEBI" id="CHEBI:30413"/>
    </ligand>
    <ligandPart>
        <name>Fe</name>
        <dbReference type="ChEBI" id="CHEBI:18248"/>
    </ligandPart>
</feature>
<dbReference type="EMBL" id="MU004386">
    <property type="protein sequence ID" value="KAF2653160.1"/>
    <property type="molecule type" value="Genomic_DNA"/>
</dbReference>
<evidence type="ECO:0000256" key="1">
    <source>
        <dbReference type="ARBA" id="ARBA00001971"/>
    </source>
</evidence>
<dbReference type="InterPro" id="IPR053007">
    <property type="entry name" value="CYP450_monoxygenase_sec-met"/>
</dbReference>
<dbReference type="InterPro" id="IPR036396">
    <property type="entry name" value="Cyt_P450_sf"/>
</dbReference>
<evidence type="ECO:0000256" key="6">
    <source>
        <dbReference type="RuleBase" id="RU000461"/>
    </source>
</evidence>
<dbReference type="PANTHER" id="PTHR47582:SF1">
    <property type="entry name" value="P450, PUTATIVE (EUROFUNG)-RELATED"/>
    <property type="match status" value="1"/>
</dbReference>
<dbReference type="GO" id="GO:0020037">
    <property type="term" value="F:heme binding"/>
    <property type="evidence" value="ECO:0007669"/>
    <property type="project" value="InterPro"/>
</dbReference>
<evidence type="ECO:0000313" key="8">
    <source>
        <dbReference type="Proteomes" id="UP000799324"/>
    </source>
</evidence>
<reference evidence="7" key="1">
    <citation type="journal article" date="2020" name="Stud. Mycol.">
        <title>101 Dothideomycetes genomes: a test case for predicting lifestyles and emergence of pathogens.</title>
        <authorList>
            <person name="Haridas S."/>
            <person name="Albert R."/>
            <person name="Binder M."/>
            <person name="Bloem J."/>
            <person name="Labutti K."/>
            <person name="Salamov A."/>
            <person name="Andreopoulos B."/>
            <person name="Baker S."/>
            <person name="Barry K."/>
            <person name="Bills G."/>
            <person name="Bluhm B."/>
            <person name="Cannon C."/>
            <person name="Castanera R."/>
            <person name="Culley D."/>
            <person name="Daum C."/>
            <person name="Ezra D."/>
            <person name="Gonzalez J."/>
            <person name="Henrissat B."/>
            <person name="Kuo A."/>
            <person name="Liang C."/>
            <person name="Lipzen A."/>
            <person name="Lutzoni F."/>
            <person name="Magnuson J."/>
            <person name="Mondo S."/>
            <person name="Nolan M."/>
            <person name="Ohm R."/>
            <person name="Pangilinan J."/>
            <person name="Park H.-J."/>
            <person name="Ramirez L."/>
            <person name="Alfaro M."/>
            <person name="Sun H."/>
            <person name="Tritt A."/>
            <person name="Yoshinaga Y."/>
            <person name="Zwiers L.-H."/>
            <person name="Turgeon B."/>
            <person name="Goodwin S."/>
            <person name="Spatafora J."/>
            <person name="Crous P."/>
            <person name="Grigoriev I."/>
        </authorList>
    </citation>
    <scope>NUCLEOTIDE SEQUENCE</scope>
    <source>
        <strain evidence="7">CBS 122681</strain>
    </source>
</reference>
<evidence type="ECO:0000256" key="5">
    <source>
        <dbReference type="PIRSR" id="PIRSR602403-1"/>
    </source>
</evidence>
<sequence>MVRKKLDYYVELRDSSKLSIYTLRVPFSRLYIVNSPSLISAVQRQHRTLAFWPLAIKAAANVGRFSNATMEVLSTNGYGDTFHDAIHPPLAPGENLDAMNRVMLGIVAASLNGLRKQQKTQVELLAWVTRQITIATTGATYGPDNPWRDPEFEAAFWTYKAGMSQLIMNVFPTWTAKGAIAALEFGASAFERYFKEEGHLKGSALVRARYAHSTANSMSVNDISRGEFTNGVALLSNTVPITFWVLYHIYSDPVIITECRSELRTIISDDSKNTIDMSKVKSDCPILLSTYKEVLRTYSTAVTARLVTEDHLLDGQYLLKKGGTILMPSPVQHTSDVWGDDKNAFNHRRFTRTGSQKTNPASFRAFGGGTTLCPGRHFATTEILAFVAVTILQFDIKPVSGQWMPPHTTFEFWEATKSPAKDFEVQIEPLEDTGTVGDWQFTLSGTDRPIELSAEDLK</sequence>
<dbReference type="PROSITE" id="PS00086">
    <property type="entry name" value="CYTOCHROME_P450"/>
    <property type="match status" value="1"/>
</dbReference>
<evidence type="ECO:0000256" key="4">
    <source>
        <dbReference type="ARBA" id="ARBA00023004"/>
    </source>
</evidence>
<organism evidence="7 8">
    <name type="scientific">Lophiostoma macrostomum CBS 122681</name>
    <dbReference type="NCBI Taxonomy" id="1314788"/>
    <lineage>
        <taxon>Eukaryota</taxon>
        <taxon>Fungi</taxon>
        <taxon>Dikarya</taxon>
        <taxon>Ascomycota</taxon>
        <taxon>Pezizomycotina</taxon>
        <taxon>Dothideomycetes</taxon>
        <taxon>Pleosporomycetidae</taxon>
        <taxon>Pleosporales</taxon>
        <taxon>Lophiostomataceae</taxon>
        <taxon>Lophiostoma</taxon>
    </lineage>
</organism>
<dbReference type="InterPro" id="IPR001128">
    <property type="entry name" value="Cyt_P450"/>
</dbReference>
<dbReference type="InterPro" id="IPR017972">
    <property type="entry name" value="Cyt_P450_CS"/>
</dbReference>